<gene>
    <name evidence="3" type="ORF">SAMN02787073_4754</name>
</gene>
<dbReference type="GO" id="GO:0016491">
    <property type="term" value="F:oxidoreductase activity"/>
    <property type="evidence" value="ECO:0007669"/>
    <property type="project" value="InterPro"/>
</dbReference>
<dbReference type="InterPro" id="IPR013766">
    <property type="entry name" value="Thioredoxin_domain"/>
</dbReference>
<dbReference type="EMBL" id="FQVE01000007">
    <property type="protein sequence ID" value="SHG73148.1"/>
    <property type="molecule type" value="Genomic_DNA"/>
</dbReference>
<dbReference type="Proteomes" id="UP000184108">
    <property type="component" value="Unassembled WGS sequence"/>
</dbReference>
<reference evidence="4" key="1">
    <citation type="submission" date="2016-11" db="EMBL/GenBank/DDBJ databases">
        <authorList>
            <person name="Varghese N."/>
            <person name="Submissions S."/>
        </authorList>
    </citation>
    <scope>NUCLEOTIDE SEQUENCE [LARGE SCALE GENOMIC DNA]</scope>
    <source>
        <strain evidence="4">YR203</strain>
    </source>
</reference>
<feature type="transmembrane region" description="Helical" evidence="1">
    <location>
        <begin position="7"/>
        <end position="27"/>
    </location>
</feature>
<organism evidence="3 4">
    <name type="scientific">Chryseobacterium vrystaatense</name>
    <dbReference type="NCBI Taxonomy" id="307480"/>
    <lineage>
        <taxon>Bacteria</taxon>
        <taxon>Pseudomonadati</taxon>
        <taxon>Bacteroidota</taxon>
        <taxon>Flavobacteriia</taxon>
        <taxon>Flavobacteriales</taxon>
        <taxon>Weeksellaceae</taxon>
        <taxon>Chryseobacterium group</taxon>
        <taxon>Chryseobacterium</taxon>
    </lineage>
</organism>
<keyword evidence="1" id="KW-0472">Membrane</keyword>
<dbReference type="RefSeq" id="WP_073175526.1">
    <property type="nucleotide sequence ID" value="NZ_FQVE01000007.1"/>
</dbReference>
<evidence type="ECO:0000313" key="4">
    <source>
        <dbReference type="Proteomes" id="UP000184108"/>
    </source>
</evidence>
<evidence type="ECO:0000313" key="3">
    <source>
        <dbReference type="EMBL" id="SHG73148.1"/>
    </source>
</evidence>
<evidence type="ECO:0000256" key="1">
    <source>
        <dbReference type="SAM" id="Phobius"/>
    </source>
</evidence>
<dbReference type="InterPro" id="IPR036249">
    <property type="entry name" value="Thioredoxin-like_sf"/>
</dbReference>
<sequence>MKNKKTLKILAAVIPLCLIGLLVYLFYNFQKKKEKTDALKNAPAFHLTTIDGGTFTQENLAEDQIKIILYFSPDCHFCQAEAKELSTVYDQYQNIQWIWVASEPLNEIKEFARKYHLNTQSNMYWCHDEMATFYRKLGMKTVPYILVYDKNNHLLKRNAGAIKIEKLLTSFDEKK</sequence>
<proteinExistence type="predicted"/>
<dbReference type="AlphaFoldDB" id="A0A1M5M7B0"/>
<accession>A0A1M5M7B0</accession>
<keyword evidence="1" id="KW-0812">Transmembrane</keyword>
<dbReference type="Gene3D" id="3.40.30.10">
    <property type="entry name" value="Glutaredoxin"/>
    <property type="match status" value="1"/>
</dbReference>
<dbReference type="GO" id="GO:0016209">
    <property type="term" value="F:antioxidant activity"/>
    <property type="evidence" value="ECO:0007669"/>
    <property type="project" value="InterPro"/>
</dbReference>
<dbReference type="PROSITE" id="PS51352">
    <property type="entry name" value="THIOREDOXIN_2"/>
    <property type="match status" value="1"/>
</dbReference>
<dbReference type="SUPFAM" id="SSF52833">
    <property type="entry name" value="Thioredoxin-like"/>
    <property type="match status" value="1"/>
</dbReference>
<name>A0A1M5M7B0_9FLAO</name>
<protein>
    <submittedName>
        <fullName evidence="3">AhpC/TSA family protein</fullName>
    </submittedName>
</protein>
<keyword evidence="1" id="KW-1133">Transmembrane helix</keyword>
<dbReference type="InterPro" id="IPR000866">
    <property type="entry name" value="AhpC/TSA"/>
</dbReference>
<feature type="domain" description="Thioredoxin" evidence="2">
    <location>
        <begin position="36"/>
        <end position="175"/>
    </location>
</feature>
<dbReference type="Pfam" id="PF00578">
    <property type="entry name" value="AhpC-TSA"/>
    <property type="match status" value="1"/>
</dbReference>
<evidence type="ECO:0000259" key="2">
    <source>
        <dbReference type="PROSITE" id="PS51352"/>
    </source>
</evidence>